<dbReference type="InterPro" id="IPR011990">
    <property type="entry name" value="TPR-like_helical_dom_sf"/>
</dbReference>
<dbReference type="PANTHER" id="PTHR10730:SF45">
    <property type="entry name" value="PROCOLLAGEN-LYSINE,2-OXOGLUTARATE 5-DIOXYGENASE"/>
    <property type="match status" value="1"/>
</dbReference>
<dbReference type="InterPro" id="IPR019734">
    <property type="entry name" value="TPR_rpt"/>
</dbReference>
<dbReference type="Proteomes" id="UP001165122">
    <property type="component" value="Unassembled WGS sequence"/>
</dbReference>
<organism evidence="4 5">
    <name type="scientific">Triparma laevis f. longispina</name>
    <dbReference type="NCBI Taxonomy" id="1714387"/>
    <lineage>
        <taxon>Eukaryota</taxon>
        <taxon>Sar</taxon>
        <taxon>Stramenopiles</taxon>
        <taxon>Ochrophyta</taxon>
        <taxon>Bolidophyceae</taxon>
        <taxon>Parmales</taxon>
        <taxon>Triparmaceae</taxon>
        <taxon>Triparma</taxon>
    </lineage>
</organism>
<feature type="signal peptide" evidence="2">
    <location>
        <begin position="1"/>
        <end position="34"/>
    </location>
</feature>
<dbReference type="Pfam" id="PF13181">
    <property type="entry name" value="TPR_8"/>
    <property type="match status" value="1"/>
</dbReference>
<dbReference type="EMBL" id="BRXW01000287">
    <property type="protein sequence ID" value="GMI17297.1"/>
    <property type="molecule type" value="Genomic_DNA"/>
</dbReference>
<dbReference type="Pfam" id="PF25342">
    <property type="entry name" value="GT_PLOD"/>
    <property type="match status" value="2"/>
</dbReference>
<dbReference type="OrthoDB" id="409189at2759"/>
<proteinExistence type="predicted"/>
<feature type="domain" description="Glutamine amidotransferase type-2" evidence="3">
    <location>
        <begin position="35"/>
        <end position="227"/>
    </location>
</feature>
<evidence type="ECO:0000256" key="1">
    <source>
        <dbReference type="PROSITE-ProRule" id="PRU00339"/>
    </source>
</evidence>
<dbReference type="SMART" id="SM00028">
    <property type="entry name" value="TPR"/>
    <property type="match status" value="3"/>
</dbReference>
<dbReference type="InterPro" id="IPR017932">
    <property type="entry name" value="GATase_2_dom"/>
</dbReference>
<accession>A0A9W7KZ66</accession>
<dbReference type="SUPFAM" id="SSF56235">
    <property type="entry name" value="N-terminal nucleophile aminohydrolases (Ntn hydrolases)"/>
    <property type="match status" value="1"/>
</dbReference>
<evidence type="ECO:0000256" key="2">
    <source>
        <dbReference type="SAM" id="SignalP"/>
    </source>
</evidence>
<evidence type="ECO:0000259" key="3">
    <source>
        <dbReference type="PROSITE" id="PS51278"/>
    </source>
</evidence>
<protein>
    <recommendedName>
        <fullName evidence="3">Glutamine amidotransferase type-2 domain-containing protein</fullName>
    </recommendedName>
</protein>
<sequence length="1505" mass="166152">MARYPSPLHPTPPLLEFLLLFLLLLLGFLPPSSPCSFLITNTIPPHHNLSTSPLLSYSNHLQSRRGPDLTTHSVHHDVHFIHNLLWMNGEFKTSQPFLSAVNNPHANGGATTTNGDNDIVAIYNGEIYNADSITPPNGESDGRSIIPSYLASGSTYARNLDGEFAIALFDFSSNVLLLSADTFGTKPLWYSIQPTTFTISSYASAITRLGYQGTQLEPNTVLKFDLDPTTKNPILGSKQKFELTTFDLKQYKPHTDDFVKAFMESIRKRTQDLKSVPFVGLSSGYDSGAVACALASTLKTDGNPTQNMNAYSIRGGEDMQIVKERLELTAPLINKTFSFSQSEYYHQTFKLKLNCEPYAYPGNLGYSGQGGNEMDMRTDPGAIGLSKICEEARNDNSLIYFSGTGADEIISDYGFGGKKLTPHSSFGGKFPDDLAMVFPWYNFFGGTQRAYLMKEELIAGTYGIEARYPFLDVSVVQEFLWLTAEVKNSEYKRSIGDLLRSMRCSFDPGKKVGFSANPSQHGEGDQEKTRAGLTTAPPIIHSECPKPSIDIDGMLNYRSSQTLKLLQRYITLHPSCAHLHLKLADHTLSNSRQQNYFEHYVRAIDLTSDEAEKYDLASKVSLKLFENYKINDAVKIVILAIGFDGPTPVFIYNTLATAFIGNSPLFLDSNYSSKTTTLEFKELASTLREALVDESVQDAKFKELAGYALSAVMYGFLVDKEGSQEAIKTFVLANENQPVKESSGHFDHFMYHAGGLSPLKIGTVATKVKEEVYFMVESGSRGGVAVDVIGLGMEWEGNPTKVKMYKAYVEKLDPEQIVLLADAYDVLLSPEIGKVVEIFEEKFDNKIIFGGELRCWPDASFEPLYPPSTSRFRFLNSGSYLGRAKHILPMLNDVLGYASLLISDQRAFTRYMHLHPDLVVVDSDAEIFRSLHLHAEVPHANIVFDFDGFVATAGERVNRPLLLHGNGNDGNMYYKHVAGNMFGAGGEYAGGGLYDFSKLPIEKIRDNVRLAAERGGLGGEDLNGIIGIAAEMGKRGRFEEGAKVLYWGYVASRNPVLLVEYARWFAGEACPFCTSSVKDSGLAQKLHVFLDKVGRYSKGGEEWKEITQFNIATVHHWLGEVEESEAMYRSILAKGEVENSRSSREGGAIVNKDPTLHVAAVATQERPELANLVNSAAVHSIHVDVLGMGDSYLGNSQKVQYFLKYALEKDEDDLVLFLDAYDVLVFKGVKEVIEKFQDQDKRILFCGETASYPDLGMAGLYDGGGEGGGQFKYLNSGVILGRAGDVTAMLQEIVSYKSLFLSDQRSFVRYFLTHRNSVGIDTSGSLFVTLHGIIDESVITKGPSFKLGSSLNTSIVHGNAGGLGGKKYYEQIADAMKTVAQSQDGKVEVKVDPPFYSSAIISYRNGDLIEAINFFKKHLLKEPSHVDSLYNIGVAYADLEDYDGAREYYEACLRVDLDNASCNLNLGVLLVEKVRDVEGGKKALERAAKLDPARAGVLRGYIEAL</sequence>
<evidence type="ECO:0000313" key="4">
    <source>
        <dbReference type="EMBL" id="GMI17297.1"/>
    </source>
</evidence>
<comment type="caution">
    <text evidence="4">The sequence shown here is derived from an EMBL/GenBank/DDBJ whole genome shotgun (WGS) entry which is preliminary data.</text>
</comment>
<dbReference type="PROSITE" id="PS51278">
    <property type="entry name" value="GATASE_TYPE_2"/>
    <property type="match status" value="1"/>
</dbReference>
<keyword evidence="2" id="KW-0732">Signal</keyword>
<dbReference type="PROSITE" id="PS50005">
    <property type="entry name" value="TPR"/>
    <property type="match status" value="1"/>
</dbReference>
<dbReference type="InterPro" id="IPR050757">
    <property type="entry name" value="Collagen_mod_GT25"/>
</dbReference>
<dbReference type="Pfam" id="PF13537">
    <property type="entry name" value="GATase_7"/>
    <property type="match status" value="1"/>
</dbReference>
<dbReference type="SUPFAM" id="SSF48452">
    <property type="entry name" value="TPR-like"/>
    <property type="match status" value="1"/>
</dbReference>
<dbReference type="InterPro" id="IPR014729">
    <property type="entry name" value="Rossmann-like_a/b/a_fold"/>
</dbReference>
<keyword evidence="5" id="KW-1185">Reference proteome</keyword>
<dbReference type="CDD" id="cd22997">
    <property type="entry name" value="GT_LH"/>
    <property type="match status" value="2"/>
</dbReference>
<feature type="repeat" description="TPR" evidence="1">
    <location>
        <begin position="1426"/>
        <end position="1459"/>
    </location>
</feature>
<evidence type="ECO:0000313" key="5">
    <source>
        <dbReference type="Proteomes" id="UP001165122"/>
    </source>
</evidence>
<dbReference type="Gene3D" id="1.25.40.10">
    <property type="entry name" value="Tetratricopeptide repeat domain"/>
    <property type="match status" value="1"/>
</dbReference>
<dbReference type="Gene3D" id="3.40.50.620">
    <property type="entry name" value="HUPs"/>
    <property type="match status" value="1"/>
</dbReference>
<feature type="chain" id="PRO_5040803194" description="Glutamine amidotransferase type-2 domain-containing protein" evidence="2">
    <location>
        <begin position="35"/>
        <end position="1505"/>
    </location>
</feature>
<name>A0A9W7KZ66_9STRA</name>
<dbReference type="InterPro" id="IPR057589">
    <property type="entry name" value="GT_PLOD"/>
</dbReference>
<dbReference type="PANTHER" id="PTHR10730">
    <property type="entry name" value="PROCOLLAGEN-LYSINE,2-OXOGLUTARATE 5-DIOXYGENASE/GLYCOSYLTRANSFERASE 25 FAMILY MEMBER"/>
    <property type="match status" value="1"/>
</dbReference>
<dbReference type="SUPFAM" id="SSF52402">
    <property type="entry name" value="Adenine nucleotide alpha hydrolases-like"/>
    <property type="match status" value="1"/>
</dbReference>
<dbReference type="Gene3D" id="3.60.20.10">
    <property type="entry name" value="Glutamine Phosphoribosylpyrophosphate, subunit 1, domain 1"/>
    <property type="match status" value="1"/>
</dbReference>
<keyword evidence="1" id="KW-0802">TPR repeat</keyword>
<dbReference type="InterPro" id="IPR029055">
    <property type="entry name" value="Ntn_hydrolases_N"/>
</dbReference>
<reference evidence="5" key="1">
    <citation type="journal article" date="2023" name="Commun. Biol.">
        <title>Genome analysis of Parmales, the sister group of diatoms, reveals the evolutionary specialization of diatoms from phago-mixotrophs to photoautotrophs.</title>
        <authorList>
            <person name="Ban H."/>
            <person name="Sato S."/>
            <person name="Yoshikawa S."/>
            <person name="Yamada K."/>
            <person name="Nakamura Y."/>
            <person name="Ichinomiya M."/>
            <person name="Sato N."/>
            <person name="Blanc-Mathieu R."/>
            <person name="Endo H."/>
            <person name="Kuwata A."/>
            <person name="Ogata H."/>
        </authorList>
    </citation>
    <scope>NUCLEOTIDE SEQUENCE [LARGE SCALE GENOMIC DNA]</scope>
    <source>
        <strain evidence="5">NIES 3700</strain>
    </source>
</reference>
<gene>
    <name evidence="4" type="ORF">TrLO_g669</name>
</gene>